<name>A0A5B6VNZ6_9ROSI</name>
<proteinExistence type="predicted"/>
<dbReference type="GO" id="GO:0003964">
    <property type="term" value="F:RNA-directed DNA polymerase activity"/>
    <property type="evidence" value="ECO:0007669"/>
    <property type="project" value="UniProtKB-KW"/>
</dbReference>
<gene>
    <name evidence="2" type="ORF">EPI10_016563</name>
</gene>
<comment type="caution">
    <text evidence="2">The sequence shown here is derived from an EMBL/GenBank/DDBJ whole genome shotgun (WGS) entry which is preliminary data.</text>
</comment>
<reference evidence="3" key="1">
    <citation type="journal article" date="2019" name="Plant Biotechnol. J.">
        <title>Genome sequencing of the Australian wild diploid species Gossypium australe highlights disease resistance and delayed gland morphogenesis.</title>
        <authorList>
            <person name="Cai Y."/>
            <person name="Cai X."/>
            <person name="Wang Q."/>
            <person name="Wang P."/>
            <person name="Zhang Y."/>
            <person name="Cai C."/>
            <person name="Xu Y."/>
            <person name="Wang K."/>
            <person name="Zhou Z."/>
            <person name="Wang C."/>
            <person name="Geng S."/>
            <person name="Li B."/>
            <person name="Dong Q."/>
            <person name="Hou Y."/>
            <person name="Wang H."/>
            <person name="Ai P."/>
            <person name="Liu Z."/>
            <person name="Yi F."/>
            <person name="Sun M."/>
            <person name="An G."/>
            <person name="Cheng J."/>
            <person name="Zhang Y."/>
            <person name="Shi Q."/>
            <person name="Xie Y."/>
            <person name="Shi X."/>
            <person name="Chang Y."/>
            <person name="Huang F."/>
            <person name="Chen Y."/>
            <person name="Hong S."/>
            <person name="Mi L."/>
            <person name="Sun Q."/>
            <person name="Zhang L."/>
            <person name="Zhou B."/>
            <person name="Peng R."/>
            <person name="Zhang X."/>
            <person name="Liu F."/>
        </authorList>
    </citation>
    <scope>NUCLEOTIDE SEQUENCE [LARGE SCALE GENOMIC DNA]</scope>
    <source>
        <strain evidence="3">cv. PA1801</strain>
    </source>
</reference>
<dbReference type="Proteomes" id="UP000325315">
    <property type="component" value="Unassembled WGS sequence"/>
</dbReference>
<keyword evidence="2" id="KW-0695">RNA-directed DNA polymerase</keyword>
<evidence type="ECO:0000256" key="1">
    <source>
        <dbReference type="SAM" id="MobiDB-lite"/>
    </source>
</evidence>
<keyword evidence="3" id="KW-1185">Reference proteome</keyword>
<keyword evidence="2" id="KW-0808">Transferase</keyword>
<dbReference type="OrthoDB" id="999762at2759"/>
<feature type="region of interest" description="Disordered" evidence="1">
    <location>
        <begin position="87"/>
        <end position="107"/>
    </location>
</feature>
<evidence type="ECO:0000313" key="2">
    <source>
        <dbReference type="EMBL" id="KAA3470891.1"/>
    </source>
</evidence>
<dbReference type="EMBL" id="SMMG02000006">
    <property type="protein sequence ID" value="KAA3470891.1"/>
    <property type="molecule type" value="Genomic_DNA"/>
</dbReference>
<keyword evidence="2" id="KW-0548">Nucleotidyltransferase</keyword>
<evidence type="ECO:0000313" key="3">
    <source>
        <dbReference type="Proteomes" id="UP000325315"/>
    </source>
</evidence>
<dbReference type="AlphaFoldDB" id="A0A5B6VNZ6"/>
<organism evidence="2 3">
    <name type="scientific">Gossypium australe</name>
    <dbReference type="NCBI Taxonomy" id="47621"/>
    <lineage>
        <taxon>Eukaryota</taxon>
        <taxon>Viridiplantae</taxon>
        <taxon>Streptophyta</taxon>
        <taxon>Embryophyta</taxon>
        <taxon>Tracheophyta</taxon>
        <taxon>Spermatophyta</taxon>
        <taxon>Magnoliopsida</taxon>
        <taxon>eudicotyledons</taxon>
        <taxon>Gunneridae</taxon>
        <taxon>Pentapetalae</taxon>
        <taxon>rosids</taxon>
        <taxon>malvids</taxon>
        <taxon>Malvales</taxon>
        <taxon>Malvaceae</taxon>
        <taxon>Malvoideae</taxon>
        <taxon>Gossypium</taxon>
    </lineage>
</organism>
<accession>A0A5B6VNZ6</accession>
<sequence length="107" mass="11930">MINVPSGMTLVNMTPQRVRELISATATNFQLFQPTTKPTRRGHELCTSSLEDKIDKLTNLCGICAMPDHPPDSCPILHDDTIARVDAIGNFPGPPQRRYDPYSNTYN</sequence>
<protein>
    <submittedName>
        <fullName evidence="2">Reverse transcriptase</fullName>
    </submittedName>
</protein>